<accession>A0ABX4YM28</accession>
<dbReference type="InterPro" id="IPR050698">
    <property type="entry name" value="MBL"/>
</dbReference>
<evidence type="ECO:0000259" key="2">
    <source>
        <dbReference type="SMART" id="SM00849"/>
    </source>
</evidence>
<evidence type="ECO:0000259" key="3">
    <source>
        <dbReference type="SMART" id="SM01027"/>
    </source>
</evidence>
<dbReference type="PANTHER" id="PTHR11203:SF37">
    <property type="entry name" value="INTEGRATOR COMPLEX SUBUNIT 11"/>
    <property type="match status" value="1"/>
</dbReference>
<sequence length="460" mass="51622">MNSEIASLRFLGAVGTVTGSKYLLTVFGKNILIDCGLFQGIKELRLRNWDVLPTEAERIDVILLTHGHLDHTGYLPRLVKSGFSGNILATAPTLDVAEIILKDSAHLQEEDAEAANRHGYSKHLPALPLYEIKDVEKTISFFRRREIGVWFDLFPRIRARFFYAGHILGASSIEIQVNGKTFLFSGDLGRKDDPLLFPPEKPKHADLLLIESTYGNRLHSGKSENKLASLINEFAEKKGSIIIPSFAVERTQLLMYLLWKLRIEGRIPPTPVYMDSPMGLHILEIFRRYGADWHKINKSDLDAMCEQISIVQHADETKHISTLMGPKIVIAGSGMATGGRVLTYLEETLKDPNSLVLLAGYQAEGTRGRNLLDGEKEIKIRGKWHPVRCSVDIIDGFSAHADQAELVDWLSDLRGSNPRIYIVHGEKGGAEGLERKIQETYGWEPKIPEYNFVAYLPLDS</sequence>
<reference evidence="4" key="1">
    <citation type="submission" date="2018-01" db="EMBL/GenBank/DDBJ databases">
        <title>Genomic characterization of Leptospira inadai serogroup Lyme isolated from captured rat in Brazil and comparative analysis with human reference strain.</title>
        <authorList>
            <person name="Moreno L.Z."/>
            <person name="Loureiro A.P."/>
            <person name="Miraglia F."/>
            <person name="Kremer F.S."/>
            <person name="Eslabao M.R."/>
            <person name="Dellagostin O.A."/>
            <person name="Lilenbaum W."/>
            <person name="Moreno A.M."/>
        </authorList>
    </citation>
    <scope>NUCLEOTIDE SEQUENCE [LARGE SCALE GENOMIC DNA]</scope>
    <source>
        <strain evidence="4">M34/99</strain>
    </source>
</reference>
<dbReference type="Proteomes" id="UP000094669">
    <property type="component" value="Unassembled WGS sequence"/>
</dbReference>
<dbReference type="RefSeq" id="WP_010419436.1">
    <property type="nucleotide sequence ID" value="NZ_MCRM02000003.1"/>
</dbReference>
<dbReference type="Pfam" id="PF07521">
    <property type="entry name" value="RMMBL"/>
    <property type="match status" value="1"/>
</dbReference>
<dbReference type="Gene3D" id="3.60.15.10">
    <property type="entry name" value="Ribonuclease Z/Hydroxyacylglutathione hydrolase-like"/>
    <property type="match status" value="1"/>
</dbReference>
<dbReference type="InterPro" id="IPR022712">
    <property type="entry name" value="Beta_Casp"/>
</dbReference>
<dbReference type="PANTHER" id="PTHR11203">
    <property type="entry name" value="CLEAVAGE AND POLYADENYLATION SPECIFICITY FACTOR FAMILY MEMBER"/>
    <property type="match status" value="1"/>
</dbReference>
<dbReference type="Pfam" id="PF00753">
    <property type="entry name" value="Lactamase_B"/>
    <property type="match status" value="1"/>
</dbReference>
<feature type="domain" description="Beta-Casp" evidence="3">
    <location>
        <begin position="251"/>
        <end position="371"/>
    </location>
</feature>
<dbReference type="CDD" id="cd16295">
    <property type="entry name" value="TTHA0252-CPSF-like_MBL-fold"/>
    <property type="match status" value="1"/>
</dbReference>
<name>A0ABX4YM28_9LEPT</name>
<dbReference type="InterPro" id="IPR001279">
    <property type="entry name" value="Metallo-B-lactamas"/>
</dbReference>
<evidence type="ECO:0000313" key="4">
    <source>
        <dbReference type="EMBL" id="PNV76276.1"/>
    </source>
</evidence>
<organism evidence="4 5">
    <name type="scientific">Leptospira inadai serovar Lyme</name>
    <dbReference type="NCBI Taxonomy" id="293084"/>
    <lineage>
        <taxon>Bacteria</taxon>
        <taxon>Pseudomonadati</taxon>
        <taxon>Spirochaetota</taxon>
        <taxon>Spirochaetia</taxon>
        <taxon>Leptospirales</taxon>
        <taxon>Leptospiraceae</taxon>
        <taxon>Leptospira</taxon>
    </lineage>
</organism>
<evidence type="ECO:0000256" key="1">
    <source>
        <dbReference type="ARBA" id="ARBA00022801"/>
    </source>
</evidence>
<dbReference type="Pfam" id="PF10996">
    <property type="entry name" value="Beta-Casp"/>
    <property type="match status" value="1"/>
</dbReference>
<dbReference type="SUPFAM" id="SSF56281">
    <property type="entry name" value="Metallo-hydrolase/oxidoreductase"/>
    <property type="match status" value="1"/>
</dbReference>
<proteinExistence type="predicted"/>
<gene>
    <name evidence="4" type="ORF">BES34_004555</name>
</gene>
<keyword evidence="1" id="KW-0378">Hydrolase</keyword>
<dbReference type="SMART" id="SM01027">
    <property type="entry name" value="Beta-Casp"/>
    <property type="match status" value="1"/>
</dbReference>
<keyword evidence="5" id="KW-1185">Reference proteome</keyword>
<dbReference type="EMBL" id="MCRM02000003">
    <property type="protein sequence ID" value="PNV76276.1"/>
    <property type="molecule type" value="Genomic_DNA"/>
</dbReference>
<dbReference type="Gene3D" id="3.40.50.10890">
    <property type="match status" value="1"/>
</dbReference>
<dbReference type="SMART" id="SM00849">
    <property type="entry name" value="Lactamase_B"/>
    <property type="match status" value="1"/>
</dbReference>
<protein>
    <submittedName>
        <fullName evidence="4">MBL fold metallo-hydrolase</fullName>
    </submittedName>
</protein>
<comment type="caution">
    <text evidence="4">The sequence shown here is derived from an EMBL/GenBank/DDBJ whole genome shotgun (WGS) entry which is preliminary data.</text>
</comment>
<evidence type="ECO:0000313" key="5">
    <source>
        <dbReference type="Proteomes" id="UP000094669"/>
    </source>
</evidence>
<dbReference type="InterPro" id="IPR011108">
    <property type="entry name" value="RMMBL"/>
</dbReference>
<dbReference type="InterPro" id="IPR036866">
    <property type="entry name" value="RibonucZ/Hydroxyglut_hydro"/>
</dbReference>
<feature type="domain" description="Metallo-beta-lactamase" evidence="2">
    <location>
        <begin position="18"/>
        <end position="246"/>
    </location>
</feature>